<protein>
    <submittedName>
        <fullName evidence="1">Uncharacterized protein</fullName>
    </submittedName>
</protein>
<evidence type="ECO:0000313" key="2">
    <source>
        <dbReference type="Proteomes" id="UP000051386"/>
    </source>
</evidence>
<gene>
    <name evidence="1" type="ORF">ABB28_02600</name>
</gene>
<dbReference type="Proteomes" id="UP000051386">
    <property type="component" value="Unassembled WGS sequence"/>
</dbReference>
<dbReference type="PATRIC" id="fig|517011.3.peg.2875"/>
<reference evidence="1 2" key="1">
    <citation type="submission" date="2015-05" db="EMBL/GenBank/DDBJ databases">
        <title>Genome sequencing and analysis of members of genus Stenotrophomonas.</title>
        <authorList>
            <person name="Patil P.P."/>
            <person name="Midha S."/>
            <person name="Patil P.B."/>
        </authorList>
    </citation>
    <scope>NUCLEOTIDE SEQUENCE [LARGE SCALE GENOMIC DNA]</scope>
    <source>
        <strain evidence="1 2">DSM 21508</strain>
    </source>
</reference>
<accession>A0A0R0D3P6</accession>
<sequence length="99" mass="11220">MACHRCTGSSTAGDARSFEMSNVERRNLPIDQAALRQGLTAEQLSAVQTLEHFGWQLRFVRRPLFRDPIPVLFDRSGERYVVLLADGSLDESQTLKLRD</sequence>
<dbReference type="EMBL" id="LDJK01000007">
    <property type="protein sequence ID" value="KRG76703.1"/>
    <property type="molecule type" value="Genomic_DNA"/>
</dbReference>
<dbReference type="AlphaFoldDB" id="A0A0R0D3P6"/>
<proteinExistence type="predicted"/>
<name>A0A0R0D3P6_9GAMM</name>
<organism evidence="1 2">
    <name type="scientific">Stenotrophomonas chelatiphaga</name>
    <dbReference type="NCBI Taxonomy" id="517011"/>
    <lineage>
        <taxon>Bacteria</taxon>
        <taxon>Pseudomonadati</taxon>
        <taxon>Pseudomonadota</taxon>
        <taxon>Gammaproteobacteria</taxon>
        <taxon>Lysobacterales</taxon>
        <taxon>Lysobacteraceae</taxon>
        <taxon>Stenotrophomonas</taxon>
    </lineage>
</organism>
<evidence type="ECO:0000313" key="1">
    <source>
        <dbReference type="EMBL" id="KRG76703.1"/>
    </source>
</evidence>
<keyword evidence="2" id="KW-1185">Reference proteome</keyword>
<comment type="caution">
    <text evidence="1">The sequence shown here is derived from an EMBL/GenBank/DDBJ whole genome shotgun (WGS) entry which is preliminary data.</text>
</comment>